<sequence>MRLSLVRSCTFCRSRKVKCDRKRPCANGVRTGTECVYPSGPGRAPKRPRQGLDTRVLDRLSRPEGLLRRLETEVEKGRTPALTTSPEAAIPSIPSSGDGSSQVEQQFGRLVIDDTRSCYVSNILWASLGDEIEALCDLLLYEPVSEADERDDDIHVPDPSVADSTTSPGSNAGIMDFKLWRTHCARTTHHHHSR</sequence>
<dbReference type="Pfam" id="PF00172">
    <property type="entry name" value="Zn_clus"/>
    <property type="match status" value="1"/>
</dbReference>
<evidence type="ECO:0000313" key="11">
    <source>
        <dbReference type="Proteomes" id="UP000662466"/>
    </source>
</evidence>
<organism evidence="9 11">
    <name type="scientific">Aspergillus hiratsukae</name>
    <dbReference type="NCBI Taxonomy" id="1194566"/>
    <lineage>
        <taxon>Eukaryota</taxon>
        <taxon>Fungi</taxon>
        <taxon>Dikarya</taxon>
        <taxon>Ascomycota</taxon>
        <taxon>Pezizomycotina</taxon>
        <taxon>Eurotiomycetes</taxon>
        <taxon>Eurotiomycetidae</taxon>
        <taxon>Eurotiales</taxon>
        <taxon>Aspergillaceae</taxon>
        <taxon>Aspergillus</taxon>
        <taxon>Aspergillus subgen. Fumigati</taxon>
    </lineage>
</organism>
<dbReference type="SMART" id="SM00066">
    <property type="entry name" value="GAL4"/>
    <property type="match status" value="1"/>
</dbReference>
<feature type="compositionally biased region" description="Low complexity" evidence="6">
    <location>
        <begin position="85"/>
        <end position="101"/>
    </location>
</feature>
<dbReference type="InterPro" id="IPR050613">
    <property type="entry name" value="Sec_Metabolite_Reg"/>
</dbReference>
<dbReference type="GO" id="GO:0008270">
    <property type="term" value="F:zinc ion binding"/>
    <property type="evidence" value="ECO:0007669"/>
    <property type="project" value="InterPro"/>
</dbReference>
<dbReference type="GO" id="GO:0003677">
    <property type="term" value="F:DNA binding"/>
    <property type="evidence" value="ECO:0007669"/>
    <property type="project" value="UniProtKB-KW"/>
</dbReference>
<keyword evidence="10" id="KW-1185">Reference proteome</keyword>
<evidence type="ECO:0000256" key="2">
    <source>
        <dbReference type="ARBA" id="ARBA00023015"/>
    </source>
</evidence>
<gene>
    <name evidence="8" type="ORF">CNMCM5793_000247</name>
    <name evidence="9" type="ORF">CNMCM6106_000484</name>
</gene>
<dbReference type="CDD" id="cd00067">
    <property type="entry name" value="GAL4"/>
    <property type="match status" value="1"/>
</dbReference>
<dbReference type="Proteomes" id="UP000630445">
    <property type="component" value="Unassembled WGS sequence"/>
</dbReference>
<dbReference type="EMBL" id="JACBAF010002205">
    <property type="protein sequence ID" value="KAF7163629.1"/>
    <property type="molecule type" value="Genomic_DNA"/>
</dbReference>
<comment type="subcellular location">
    <subcellularLocation>
        <location evidence="1">Nucleus</location>
    </subcellularLocation>
</comment>
<dbReference type="SUPFAM" id="SSF57701">
    <property type="entry name" value="Zn2/Cys6 DNA-binding domain"/>
    <property type="match status" value="1"/>
</dbReference>
<dbReference type="PANTHER" id="PTHR31001:SF57">
    <property type="entry name" value="ZN(II)2CYS6 TRANSCRIPTION FACTOR (EUROFUNG)"/>
    <property type="match status" value="1"/>
</dbReference>
<evidence type="ECO:0000259" key="7">
    <source>
        <dbReference type="PROSITE" id="PS50048"/>
    </source>
</evidence>
<evidence type="ECO:0000256" key="5">
    <source>
        <dbReference type="ARBA" id="ARBA00023242"/>
    </source>
</evidence>
<keyword evidence="5" id="KW-0539">Nucleus</keyword>
<proteinExistence type="predicted"/>
<accession>A0A8H6Q0N6</accession>
<evidence type="ECO:0000313" key="9">
    <source>
        <dbReference type="EMBL" id="KAF7163629.1"/>
    </source>
</evidence>
<reference evidence="9" key="1">
    <citation type="submission" date="2020-06" db="EMBL/GenBank/DDBJ databases">
        <title>Draft genome sequences of strains closely related to Aspergillus parafelis and Aspergillus hiratsukae.</title>
        <authorList>
            <person name="Dos Santos R.A.C."/>
            <person name="Rivero-Menendez O."/>
            <person name="Steenwyk J.L."/>
            <person name="Mead M.E."/>
            <person name="Goldman G.H."/>
            <person name="Alastruey-Izquierdo A."/>
            <person name="Rokas A."/>
        </authorList>
    </citation>
    <scope>NUCLEOTIDE SEQUENCE</scope>
    <source>
        <strain evidence="8">CNM-CM5793</strain>
        <strain evidence="9">CNM-CM6106</strain>
    </source>
</reference>
<evidence type="ECO:0000313" key="8">
    <source>
        <dbReference type="EMBL" id="KAF7122290.1"/>
    </source>
</evidence>
<evidence type="ECO:0000313" key="10">
    <source>
        <dbReference type="Proteomes" id="UP000630445"/>
    </source>
</evidence>
<dbReference type="InterPro" id="IPR001138">
    <property type="entry name" value="Zn2Cys6_DnaBD"/>
</dbReference>
<dbReference type="OrthoDB" id="4509632at2759"/>
<name>A0A8H6Q0N6_9EURO</name>
<comment type="caution">
    <text evidence="9">The sequence shown here is derived from an EMBL/GenBank/DDBJ whole genome shotgun (WGS) entry which is preliminary data.</text>
</comment>
<dbReference type="PROSITE" id="PS50048">
    <property type="entry name" value="ZN2_CY6_FUNGAL_2"/>
    <property type="match status" value="1"/>
</dbReference>
<protein>
    <recommendedName>
        <fullName evidence="7">Zn(2)-C6 fungal-type domain-containing protein</fullName>
    </recommendedName>
</protein>
<dbReference type="EMBL" id="JACBAD010002024">
    <property type="protein sequence ID" value="KAF7122290.1"/>
    <property type="molecule type" value="Genomic_DNA"/>
</dbReference>
<keyword evidence="4" id="KW-0804">Transcription</keyword>
<keyword evidence="3" id="KW-0238">DNA-binding</keyword>
<evidence type="ECO:0000256" key="6">
    <source>
        <dbReference type="SAM" id="MobiDB-lite"/>
    </source>
</evidence>
<dbReference type="GO" id="GO:0005634">
    <property type="term" value="C:nucleus"/>
    <property type="evidence" value="ECO:0007669"/>
    <property type="project" value="UniProtKB-SubCell"/>
</dbReference>
<feature type="region of interest" description="Disordered" evidence="6">
    <location>
        <begin position="147"/>
        <end position="168"/>
    </location>
</feature>
<dbReference type="GO" id="GO:0000981">
    <property type="term" value="F:DNA-binding transcription factor activity, RNA polymerase II-specific"/>
    <property type="evidence" value="ECO:0007669"/>
    <property type="project" value="InterPro"/>
</dbReference>
<dbReference type="PANTHER" id="PTHR31001">
    <property type="entry name" value="UNCHARACTERIZED TRANSCRIPTIONAL REGULATORY PROTEIN"/>
    <property type="match status" value="1"/>
</dbReference>
<feature type="domain" description="Zn(2)-C6 fungal-type" evidence="7">
    <location>
        <begin position="8"/>
        <end position="37"/>
    </location>
</feature>
<dbReference type="Gene3D" id="4.10.240.10">
    <property type="entry name" value="Zn(2)-C6 fungal-type DNA-binding domain"/>
    <property type="match status" value="1"/>
</dbReference>
<evidence type="ECO:0000256" key="4">
    <source>
        <dbReference type="ARBA" id="ARBA00023163"/>
    </source>
</evidence>
<feature type="region of interest" description="Disordered" evidence="6">
    <location>
        <begin position="74"/>
        <end position="101"/>
    </location>
</feature>
<evidence type="ECO:0000256" key="1">
    <source>
        <dbReference type="ARBA" id="ARBA00004123"/>
    </source>
</evidence>
<evidence type="ECO:0000256" key="3">
    <source>
        <dbReference type="ARBA" id="ARBA00023125"/>
    </source>
</evidence>
<dbReference type="Proteomes" id="UP000662466">
    <property type="component" value="Unassembled WGS sequence"/>
</dbReference>
<keyword evidence="2" id="KW-0805">Transcription regulation</keyword>
<dbReference type="AlphaFoldDB" id="A0A8H6Q0N6"/>
<dbReference type="InterPro" id="IPR036864">
    <property type="entry name" value="Zn2-C6_fun-type_DNA-bd_sf"/>
</dbReference>